<accession>A0A0F5YB32</accession>
<keyword evidence="3 4" id="KW-0479">Metal-binding</keyword>
<gene>
    <name evidence="5" type="ORF">WN50_23160</name>
</gene>
<evidence type="ECO:0000256" key="4">
    <source>
        <dbReference type="RuleBase" id="RU000461"/>
    </source>
</evidence>
<keyword evidence="4" id="KW-0503">Monooxygenase</keyword>
<dbReference type="PANTHER" id="PTHR24305">
    <property type="entry name" value="CYTOCHROME P450"/>
    <property type="match status" value="1"/>
</dbReference>
<dbReference type="SUPFAM" id="SSF48264">
    <property type="entry name" value="Cytochrome P450"/>
    <property type="match status" value="1"/>
</dbReference>
<dbReference type="AlphaFoldDB" id="A0A0F5YB32"/>
<evidence type="ECO:0000256" key="3">
    <source>
        <dbReference type="PIRSR" id="PIRSR602401-1"/>
    </source>
</evidence>
<dbReference type="InterPro" id="IPR036396">
    <property type="entry name" value="Cyt_P450_sf"/>
</dbReference>
<evidence type="ECO:0000256" key="1">
    <source>
        <dbReference type="ARBA" id="ARBA00001971"/>
    </source>
</evidence>
<dbReference type="InterPro" id="IPR002401">
    <property type="entry name" value="Cyt_P450_E_grp-I"/>
</dbReference>
<dbReference type="PRINTS" id="PR00463">
    <property type="entry name" value="EP450I"/>
</dbReference>
<dbReference type="Gene3D" id="1.10.630.10">
    <property type="entry name" value="Cytochrome P450"/>
    <property type="match status" value="1"/>
</dbReference>
<protein>
    <submittedName>
        <fullName evidence="5">Cytochrome P450</fullName>
    </submittedName>
</protein>
<comment type="caution">
    <text evidence="5">The sequence shown here is derived from an EMBL/GenBank/DDBJ whole genome shotgun (WGS) entry which is preliminary data.</text>
</comment>
<dbReference type="RefSeq" id="WP_046280964.1">
    <property type="nucleotide sequence ID" value="NZ_LATL02000034.1"/>
</dbReference>
<dbReference type="CDD" id="cd11053">
    <property type="entry name" value="CYP110-like"/>
    <property type="match status" value="1"/>
</dbReference>
<reference evidence="5 6" key="1">
    <citation type="submission" date="2015-06" db="EMBL/GenBank/DDBJ databases">
        <title>Draft genome assembly of filamentous brackish cyanobacterium Limnoraphis robusta strain CS-951.</title>
        <authorList>
            <person name="Willis A."/>
            <person name="Parks M."/>
            <person name="Burford M.A."/>
        </authorList>
    </citation>
    <scope>NUCLEOTIDE SEQUENCE [LARGE SCALE GENOMIC DNA]</scope>
    <source>
        <strain evidence="5 6">CS-951</strain>
    </source>
</reference>
<dbReference type="GO" id="GO:0005506">
    <property type="term" value="F:iron ion binding"/>
    <property type="evidence" value="ECO:0007669"/>
    <property type="project" value="InterPro"/>
</dbReference>
<evidence type="ECO:0000313" key="6">
    <source>
        <dbReference type="Proteomes" id="UP000033607"/>
    </source>
</evidence>
<sequence length="493" mass="55355">MTAIANQNTWTIPGPSSLPLLGRTINTISFAKDSIAYSNELFKTYGKVASLVAGGGTNLYSPASDCPGSVIAYGPEIVRQVATESHIYHKAPLSGTLYRYKDVSERTKPLKNYGVGLFGVNDETHLQQRKLMMPAFHHQQLRSYRNDMVDITQSELEQIKVNEPCEINQLMKILTLRIATKSLFGEDVTEKDRSAGSLLQEIINFQINPLTKLLPLDLPGLSFHRYLNYLSLFETQMKGIIAEKKAKATPDPDVLSMLIKARYEDTGHPLTEDELIAHTGVIFLAGHETTANALTWTLLLLSQHPQVCADLLDELENTLHGNSPTVEQLQQLPLLERVIKESLRVITSVPWNGRVTSQTTELGGYILPKGTEVFVSIYHTHHMPEIYPAPEAFNPQRWENLNPSIYEYNPFSAGPRLCLGAAFAMMEIKIVLAMLLQRFRWEYLPVQKIDRGGFISIKPKFGMQMKVCPQDREFMRGVGSVEGNVREMVKLPS</sequence>
<dbReference type="GO" id="GO:0020037">
    <property type="term" value="F:heme binding"/>
    <property type="evidence" value="ECO:0007669"/>
    <property type="project" value="InterPro"/>
</dbReference>
<dbReference type="Pfam" id="PF00067">
    <property type="entry name" value="p450"/>
    <property type="match status" value="1"/>
</dbReference>
<proteinExistence type="inferred from homology"/>
<dbReference type="Proteomes" id="UP000033607">
    <property type="component" value="Unassembled WGS sequence"/>
</dbReference>
<dbReference type="InterPro" id="IPR017972">
    <property type="entry name" value="Cyt_P450_CS"/>
</dbReference>
<dbReference type="GO" id="GO:0004497">
    <property type="term" value="F:monooxygenase activity"/>
    <property type="evidence" value="ECO:0007669"/>
    <property type="project" value="UniProtKB-KW"/>
</dbReference>
<keyword evidence="4" id="KW-0560">Oxidoreductase</keyword>
<dbReference type="PRINTS" id="PR00385">
    <property type="entry name" value="P450"/>
</dbReference>
<comment type="similarity">
    <text evidence="2 4">Belongs to the cytochrome P450 family.</text>
</comment>
<dbReference type="InterPro" id="IPR050121">
    <property type="entry name" value="Cytochrome_P450_monoxygenase"/>
</dbReference>
<keyword evidence="3 4" id="KW-0408">Iron</keyword>
<dbReference type="PROSITE" id="PS00086">
    <property type="entry name" value="CYTOCHROME_P450"/>
    <property type="match status" value="1"/>
</dbReference>
<organism evidence="5 6">
    <name type="scientific">Limnoraphis robusta CS-951</name>
    <dbReference type="NCBI Taxonomy" id="1637645"/>
    <lineage>
        <taxon>Bacteria</taxon>
        <taxon>Bacillati</taxon>
        <taxon>Cyanobacteriota</taxon>
        <taxon>Cyanophyceae</taxon>
        <taxon>Oscillatoriophycideae</taxon>
        <taxon>Oscillatoriales</taxon>
        <taxon>Sirenicapillariaceae</taxon>
        <taxon>Limnoraphis</taxon>
    </lineage>
</organism>
<dbReference type="EMBL" id="LATL02000034">
    <property type="protein sequence ID" value="KKD35822.1"/>
    <property type="molecule type" value="Genomic_DNA"/>
</dbReference>
<dbReference type="PANTHER" id="PTHR24305:SF166">
    <property type="entry name" value="CYTOCHROME P450 12A4, MITOCHONDRIAL-RELATED"/>
    <property type="match status" value="1"/>
</dbReference>
<name>A0A0F5YB32_9CYAN</name>
<evidence type="ECO:0000256" key="2">
    <source>
        <dbReference type="ARBA" id="ARBA00010617"/>
    </source>
</evidence>
<dbReference type="InterPro" id="IPR001128">
    <property type="entry name" value="Cyt_P450"/>
</dbReference>
<comment type="cofactor">
    <cofactor evidence="1 3">
        <name>heme</name>
        <dbReference type="ChEBI" id="CHEBI:30413"/>
    </cofactor>
</comment>
<dbReference type="OrthoDB" id="446280at2"/>
<evidence type="ECO:0000313" key="5">
    <source>
        <dbReference type="EMBL" id="KKD35822.1"/>
    </source>
</evidence>
<keyword evidence="3 4" id="KW-0349">Heme</keyword>
<dbReference type="PATRIC" id="fig|1637645.4.peg.596"/>
<feature type="binding site" description="axial binding residue" evidence="3">
    <location>
        <position position="418"/>
    </location>
    <ligand>
        <name>heme</name>
        <dbReference type="ChEBI" id="CHEBI:30413"/>
    </ligand>
    <ligandPart>
        <name>Fe</name>
        <dbReference type="ChEBI" id="CHEBI:18248"/>
    </ligandPart>
</feature>
<dbReference type="GO" id="GO:0016705">
    <property type="term" value="F:oxidoreductase activity, acting on paired donors, with incorporation or reduction of molecular oxygen"/>
    <property type="evidence" value="ECO:0007669"/>
    <property type="project" value="InterPro"/>
</dbReference>